<gene>
    <name evidence="1" type="ORF">A2042_05515</name>
</gene>
<reference evidence="1 2" key="1">
    <citation type="journal article" date="2016" name="Nat. Commun.">
        <title>Thousands of microbial genomes shed light on interconnected biogeochemical processes in an aquifer system.</title>
        <authorList>
            <person name="Anantharaman K."/>
            <person name="Brown C.T."/>
            <person name="Hug L.A."/>
            <person name="Sharon I."/>
            <person name="Castelle C.J."/>
            <person name="Probst A.J."/>
            <person name="Thomas B.C."/>
            <person name="Singh A."/>
            <person name="Wilkins M.J."/>
            <person name="Karaoz U."/>
            <person name="Brodie E.L."/>
            <person name="Williams K.H."/>
            <person name="Hubbard S.S."/>
            <person name="Banfield J.F."/>
        </authorList>
    </citation>
    <scope>NUCLEOTIDE SEQUENCE [LARGE SCALE GENOMIC DNA]</scope>
</reference>
<protein>
    <submittedName>
        <fullName evidence="1">Uncharacterized protein</fullName>
    </submittedName>
</protein>
<organism evidence="1 2">
    <name type="scientific">Candidatus Schekmanbacteria bacterium GWA2_38_11</name>
    <dbReference type="NCBI Taxonomy" id="1817876"/>
    <lineage>
        <taxon>Bacteria</taxon>
        <taxon>Candidatus Schekmaniibacteriota</taxon>
    </lineage>
</organism>
<dbReference type="Proteomes" id="UP000178526">
    <property type="component" value="Unassembled WGS sequence"/>
</dbReference>
<dbReference type="AlphaFoldDB" id="A0A1F7RHD6"/>
<accession>A0A1F7RHD6</accession>
<dbReference type="EMBL" id="MGDB01000100">
    <property type="protein sequence ID" value="OGL40357.1"/>
    <property type="molecule type" value="Genomic_DNA"/>
</dbReference>
<proteinExistence type="predicted"/>
<evidence type="ECO:0000313" key="1">
    <source>
        <dbReference type="EMBL" id="OGL40357.1"/>
    </source>
</evidence>
<sequence length="228" mass="25992">MYNKLLGDKNNILKKLQNIAPNLSSENCREDASVIEYPNRYNGLSTICVTKSGFSITKKVEYLQPAIFKLLDLSPKDCLEDDSVIEYSNKYNAPSTICVTKISFPFTKKVEYPQPAIFQLLDPSINFLILKIENIIVSYEQLPVSYNQVMIKGALRYCAKLLCKIYDSSEIIVKVKKFVNLIDGLNQQCEVPTTFSHLDLTYIENIFESIEQEASKDGYLPKLEDMSL</sequence>
<name>A0A1F7RHD6_9BACT</name>
<comment type="caution">
    <text evidence="1">The sequence shown here is derived from an EMBL/GenBank/DDBJ whole genome shotgun (WGS) entry which is preliminary data.</text>
</comment>
<evidence type="ECO:0000313" key="2">
    <source>
        <dbReference type="Proteomes" id="UP000178526"/>
    </source>
</evidence>